<dbReference type="Gene3D" id="3.90.550.10">
    <property type="entry name" value="Spore Coat Polysaccharide Biosynthesis Protein SpsA, Chain A"/>
    <property type="match status" value="1"/>
</dbReference>
<dbReference type="RefSeq" id="WP_114772316.1">
    <property type="nucleotide sequence ID" value="NZ_QQBB01000011.1"/>
</dbReference>
<dbReference type="GO" id="GO:0009243">
    <property type="term" value="P:O antigen biosynthetic process"/>
    <property type="evidence" value="ECO:0007669"/>
    <property type="project" value="InterPro"/>
</dbReference>
<gene>
    <name evidence="2" type="ORF">DES45_11119</name>
</gene>
<dbReference type="AlphaFoldDB" id="A0A370HDA4"/>
<protein>
    <submittedName>
        <fullName evidence="2">Glucose-1-phosphate cytidylyltransferase</fullName>
    </submittedName>
</protein>
<evidence type="ECO:0000259" key="1">
    <source>
        <dbReference type="Pfam" id="PF00483"/>
    </source>
</evidence>
<dbReference type="InterPro" id="IPR046981">
    <property type="entry name" value="G1P_cyt_trans"/>
</dbReference>
<evidence type="ECO:0000313" key="3">
    <source>
        <dbReference type="Proteomes" id="UP000254925"/>
    </source>
</evidence>
<dbReference type="NCBIfam" id="TIGR02623">
    <property type="entry name" value="G1P_cyt_trans"/>
    <property type="match status" value="1"/>
</dbReference>
<reference evidence="2 3" key="1">
    <citation type="submission" date="2018-07" db="EMBL/GenBank/DDBJ databases">
        <title>Genomic Encyclopedia of Type Strains, Phase IV (KMG-IV): sequencing the most valuable type-strain genomes for metagenomic binning, comparative biology and taxonomic classification.</title>
        <authorList>
            <person name="Goeker M."/>
        </authorList>
    </citation>
    <scope>NUCLEOTIDE SEQUENCE [LARGE SCALE GENOMIC DNA]</scope>
    <source>
        <strain evidence="2 3">DSM 14364</strain>
    </source>
</reference>
<dbReference type="InterPro" id="IPR005835">
    <property type="entry name" value="NTP_transferase_dom"/>
</dbReference>
<dbReference type="GO" id="GO:0047343">
    <property type="term" value="F:glucose-1-phosphate cytidylyltransferase activity"/>
    <property type="evidence" value="ECO:0007669"/>
    <property type="project" value="InterPro"/>
</dbReference>
<evidence type="ECO:0000313" key="2">
    <source>
        <dbReference type="EMBL" id="RDI54843.1"/>
    </source>
</evidence>
<dbReference type="OrthoDB" id="9801810at2"/>
<accession>A0A370HDA4</accession>
<dbReference type="PANTHER" id="PTHR47183:SF1">
    <property type="entry name" value="GLUCOSE-1-PHOSPHATE CYTIDYLYLTRANSFERASE"/>
    <property type="match status" value="1"/>
</dbReference>
<keyword evidence="3" id="KW-1185">Reference proteome</keyword>
<dbReference type="InterPro" id="IPR029044">
    <property type="entry name" value="Nucleotide-diphossugar_trans"/>
</dbReference>
<dbReference type="SUPFAM" id="SSF53448">
    <property type="entry name" value="Nucleotide-diphospho-sugar transferases"/>
    <property type="match status" value="1"/>
</dbReference>
<proteinExistence type="predicted"/>
<organism evidence="2 3">
    <name type="scientific">Microvirga subterranea</name>
    <dbReference type="NCBI Taxonomy" id="186651"/>
    <lineage>
        <taxon>Bacteria</taxon>
        <taxon>Pseudomonadati</taxon>
        <taxon>Pseudomonadota</taxon>
        <taxon>Alphaproteobacteria</taxon>
        <taxon>Hyphomicrobiales</taxon>
        <taxon>Methylobacteriaceae</taxon>
        <taxon>Microvirga</taxon>
    </lineage>
</organism>
<keyword evidence="2" id="KW-0808">Transferase</keyword>
<comment type="caution">
    <text evidence="2">The sequence shown here is derived from an EMBL/GenBank/DDBJ whole genome shotgun (WGS) entry which is preliminary data.</text>
</comment>
<keyword evidence="2" id="KW-0548">Nucleotidyltransferase</keyword>
<dbReference type="CDD" id="cd02524">
    <property type="entry name" value="G1P_cytidylyltransferase"/>
    <property type="match status" value="1"/>
</dbReference>
<feature type="domain" description="Nucleotidyl transferase" evidence="1">
    <location>
        <begin position="2"/>
        <end position="215"/>
    </location>
</feature>
<dbReference type="Pfam" id="PF00483">
    <property type="entry name" value="NTP_transferase"/>
    <property type="match status" value="1"/>
</dbReference>
<name>A0A370HDA4_9HYPH</name>
<dbReference type="PANTHER" id="PTHR47183">
    <property type="entry name" value="GLUCOSE-1-PHOSPHATE CYTIDYLYLTRANSFERASE-RELATED"/>
    <property type="match status" value="1"/>
</dbReference>
<dbReference type="EMBL" id="QQBB01000011">
    <property type="protein sequence ID" value="RDI54843.1"/>
    <property type="molecule type" value="Genomic_DNA"/>
</dbReference>
<dbReference type="Proteomes" id="UP000254925">
    <property type="component" value="Unassembled WGS sequence"/>
</dbReference>
<sequence>MKVVILAGGLGTRLMEETQTRPKPMVEIGGSPILWHIMSHYSDYGFNDFVICLGYKGYVIKEYFANFVLHRSDVTVDLARNSVAFSRNEYVPPWRVSLIDTGAETMTGGRLKRVRHLLQGDEPFMMTYGDGLSDVNLQALLHFHQSHGLDATVTTVRPPGRFGATQIEDGRVVRFMEKPLGDGGYINGGFFVLHPRVIDRISDDGTPWEAEPLTGLAADGQLAAFVHDGFWQPMDTLRDRQQLERMWIENTAPWANAPRRTGLHAA</sequence>
<dbReference type="InterPro" id="IPR013446">
    <property type="entry name" value="G1P_cyt_trans-like"/>
</dbReference>